<gene>
    <name evidence="4" type="ORF">FHX37_3922</name>
</gene>
<feature type="compositionally biased region" description="Acidic residues" evidence="1">
    <location>
        <begin position="245"/>
        <end position="257"/>
    </location>
</feature>
<keyword evidence="5" id="KW-1185">Reference proteome</keyword>
<comment type="caution">
    <text evidence="4">The sequence shown here is derived from an EMBL/GenBank/DDBJ whole genome shotgun (WGS) entry which is preliminary data.</text>
</comment>
<feature type="region of interest" description="Disordered" evidence="1">
    <location>
        <begin position="90"/>
        <end position="116"/>
    </location>
</feature>
<dbReference type="Proteomes" id="UP000317422">
    <property type="component" value="Unassembled WGS sequence"/>
</dbReference>
<feature type="region of interest" description="Disordered" evidence="1">
    <location>
        <begin position="741"/>
        <end position="783"/>
    </location>
</feature>
<feature type="region of interest" description="Disordered" evidence="1">
    <location>
        <begin position="510"/>
        <end position="544"/>
    </location>
</feature>
<keyword evidence="3" id="KW-0732">Signal</keyword>
<keyword evidence="2" id="KW-0812">Transmembrane</keyword>
<feature type="transmembrane region" description="Helical" evidence="2">
    <location>
        <begin position="717"/>
        <end position="737"/>
    </location>
</feature>
<proteinExistence type="predicted"/>
<dbReference type="RefSeq" id="WP_211351961.1">
    <property type="nucleotide sequence ID" value="NZ_VFQC01000002.1"/>
</dbReference>
<dbReference type="EMBL" id="VFQC01000002">
    <property type="protein sequence ID" value="TQN28574.1"/>
    <property type="molecule type" value="Genomic_DNA"/>
</dbReference>
<accession>A0A543N9P8</accession>
<reference evidence="4 5" key="1">
    <citation type="submission" date="2019-06" db="EMBL/GenBank/DDBJ databases">
        <title>Sequencing the genomes of 1000 actinobacteria strains.</title>
        <authorList>
            <person name="Klenk H.-P."/>
        </authorList>
    </citation>
    <scope>NUCLEOTIDE SEQUENCE [LARGE SCALE GENOMIC DNA]</scope>
    <source>
        <strain evidence="4 5">DSM 45015</strain>
    </source>
</reference>
<feature type="region of interest" description="Disordered" evidence="1">
    <location>
        <begin position="222"/>
        <end position="263"/>
    </location>
</feature>
<evidence type="ECO:0000256" key="3">
    <source>
        <dbReference type="SAM" id="SignalP"/>
    </source>
</evidence>
<organism evidence="4 5">
    <name type="scientific">Haloactinospora alba</name>
    <dbReference type="NCBI Taxonomy" id="405555"/>
    <lineage>
        <taxon>Bacteria</taxon>
        <taxon>Bacillati</taxon>
        <taxon>Actinomycetota</taxon>
        <taxon>Actinomycetes</taxon>
        <taxon>Streptosporangiales</taxon>
        <taxon>Nocardiopsidaceae</taxon>
        <taxon>Haloactinospora</taxon>
    </lineage>
</organism>
<feature type="compositionally biased region" description="Acidic residues" evidence="1">
    <location>
        <begin position="97"/>
        <end position="106"/>
    </location>
</feature>
<feature type="chain" id="PRO_5039598133" description="Secreted protein" evidence="3">
    <location>
        <begin position="18"/>
        <end position="783"/>
    </location>
</feature>
<keyword evidence="2" id="KW-0472">Membrane</keyword>
<protein>
    <recommendedName>
        <fullName evidence="6">Secreted protein</fullName>
    </recommendedName>
</protein>
<feature type="compositionally biased region" description="Low complexity" evidence="1">
    <location>
        <begin position="408"/>
        <end position="420"/>
    </location>
</feature>
<feature type="region of interest" description="Disordered" evidence="1">
    <location>
        <begin position="400"/>
        <end position="425"/>
    </location>
</feature>
<dbReference type="InterPro" id="IPR046112">
    <property type="entry name" value="DUF6049"/>
</dbReference>
<keyword evidence="2" id="KW-1133">Transmembrane helix</keyword>
<evidence type="ECO:0000256" key="2">
    <source>
        <dbReference type="SAM" id="Phobius"/>
    </source>
</evidence>
<dbReference type="Pfam" id="PF19516">
    <property type="entry name" value="DUF6049"/>
    <property type="match status" value="1"/>
</dbReference>
<evidence type="ECO:0000313" key="4">
    <source>
        <dbReference type="EMBL" id="TQN28574.1"/>
    </source>
</evidence>
<evidence type="ECO:0000256" key="1">
    <source>
        <dbReference type="SAM" id="MobiDB-lite"/>
    </source>
</evidence>
<feature type="compositionally biased region" description="Low complexity" evidence="1">
    <location>
        <begin position="465"/>
        <end position="476"/>
    </location>
</feature>
<feature type="signal peptide" evidence="3">
    <location>
        <begin position="1"/>
        <end position="17"/>
    </location>
</feature>
<evidence type="ECO:0008006" key="6">
    <source>
        <dbReference type="Google" id="ProtNLM"/>
    </source>
</evidence>
<feature type="compositionally biased region" description="Polar residues" evidence="1">
    <location>
        <begin position="767"/>
        <end position="776"/>
    </location>
</feature>
<evidence type="ECO:0000313" key="5">
    <source>
        <dbReference type="Proteomes" id="UP000317422"/>
    </source>
</evidence>
<name>A0A543N9P8_9ACTN</name>
<sequence length="783" mass="82886">MRRFVHLIAVTTTAAFALAPLSAPSAAPLADTAPAAADNTDGSGAVLVDEISPRAVGADDTLTLSGRVTNTTDSELTDASVRLRYTEVPFEQRSELDTYDDGESDPPEQTHGETPIDTELEAGESATYELEVDVADLDLGGAGVYPIAVEARTGSGTELGSQRTFLPYQDDSSPEPADIAWVWPLAGGPHRTDDDTYLHRDFPQSLTADGRLGTLLSAGAQEGGLPLAPEVDDTAPPQEESASPTDDDADDGAEGDADSGVPVTWAVDPALLDDVNRLTEDSYEVLAEPLADVEGEDPETTEHDSSGAAQVWLEQARDALGDETLVSTPYASPDIPALLANGREEDAEAAMTLSEQKLADILGRAADSSVAWPADGHMDTAARDFYNEHGATRFVLDSSAMPPHPWAEESAPAAAPLSLPESEEDGTALLADSQLTDALAQHGRGPGQAALGTQRFAAETAMLSAAGDGDSDSGGSIVAVPPRDWNPDPAFARNVLRDSDDLPWLEPAALEDVRSGSTDEPQRQELSYPARGTPEQLSGSYLDGSGDLREEVRLFNSILVKDEEGSIEDNDPYRPALLRLSSAAWREEEKLASTARDLVDYSVRESLNQVRIIPTEPVTLAAQRGKIGIPLANDLQDHTVRVDLTMFSENNEQLSVGDYPSPIELGPETKTTVYVPLEARVNGRTVLHLDLHNTTGEPLSSGEVLTPVNATGLGSQALIISAAGALVLVIALAPRALRKWARKRARSGQDGPEGPTDSGASDDNRPSSEQPNQTGGSERDPEA</sequence>
<feature type="region of interest" description="Disordered" evidence="1">
    <location>
        <begin position="465"/>
        <end position="484"/>
    </location>
</feature>
<dbReference type="AlphaFoldDB" id="A0A543N9P8"/>